<protein>
    <recommendedName>
        <fullName evidence="5">DUF881 domain-containing protein</fullName>
    </recommendedName>
</protein>
<sequence>MSATLFAGLDDGRPRDLRSLVREESERLTERNEAVAELRAEVVTLEESFDVVVDEPDPAVLLAVGQEPVRGGGISVSLSDAPSTSSSDNLDDLVVHQQDLQSVINAMWLGGADAVSVQGQRIVATSAVRCVGNVLLLHGRTYSPPYVIEAIGDPESLVDAVESDPGVQLYLRYVDAYGLGWSLAEEDELDLPAYTGTRTLTYATPVKENDDYR</sequence>
<comment type="similarity">
    <text evidence="1">Belongs to the UPF0749 family.</text>
</comment>
<dbReference type="InterPro" id="IPR010273">
    <property type="entry name" value="DUF881"/>
</dbReference>
<dbReference type="PANTHER" id="PTHR37313:SF4">
    <property type="entry name" value="CONSERVED MEMBRANE PROTEIN-RELATED"/>
    <property type="match status" value="1"/>
</dbReference>
<gene>
    <name evidence="3" type="ORF">C8046_11305</name>
</gene>
<evidence type="ECO:0000313" key="4">
    <source>
        <dbReference type="Proteomes" id="UP000245166"/>
    </source>
</evidence>
<dbReference type="Pfam" id="PF05949">
    <property type="entry name" value="DUF881"/>
    <property type="match status" value="1"/>
</dbReference>
<dbReference type="PANTHER" id="PTHR37313">
    <property type="entry name" value="UPF0749 PROTEIN RV1825"/>
    <property type="match status" value="1"/>
</dbReference>
<evidence type="ECO:0000256" key="2">
    <source>
        <dbReference type="SAM" id="Coils"/>
    </source>
</evidence>
<reference evidence="3 4" key="1">
    <citation type="submission" date="2018-03" db="EMBL/GenBank/DDBJ databases">
        <title>Genome assembly of novel Miniimonas species PCH200.</title>
        <authorList>
            <person name="Thakur V."/>
            <person name="Kumar V."/>
            <person name="Singh D."/>
        </authorList>
    </citation>
    <scope>NUCLEOTIDE SEQUENCE [LARGE SCALE GENOMIC DNA]</scope>
    <source>
        <strain evidence="3 4">PCH200</strain>
    </source>
</reference>
<feature type="coiled-coil region" evidence="2">
    <location>
        <begin position="21"/>
        <end position="48"/>
    </location>
</feature>
<evidence type="ECO:0000256" key="1">
    <source>
        <dbReference type="ARBA" id="ARBA00009108"/>
    </source>
</evidence>
<dbReference type="Gene3D" id="3.30.70.1880">
    <property type="entry name" value="Protein of unknown function DUF881"/>
    <property type="match status" value="1"/>
</dbReference>
<dbReference type="OrthoDB" id="3214641at2"/>
<keyword evidence="4" id="KW-1185">Reference proteome</keyword>
<accession>A0A2U1ZZW5</accession>
<evidence type="ECO:0000313" key="3">
    <source>
        <dbReference type="EMBL" id="PWD52519.1"/>
    </source>
</evidence>
<name>A0A2U1ZZW5_9MICO</name>
<keyword evidence="2" id="KW-0175">Coiled coil</keyword>
<organism evidence="3 4">
    <name type="scientific">Serinibacter arcticus</name>
    <dbReference type="NCBI Taxonomy" id="1655435"/>
    <lineage>
        <taxon>Bacteria</taxon>
        <taxon>Bacillati</taxon>
        <taxon>Actinomycetota</taxon>
        <taxon>Actinomycetes</taxon>
        <taxon>Micrococcales</taxon>
        <taxon>Beutenbergiaceae</taxon>
        <taxon>Serinibacter</taxon>
    </lineage>
</organism>
<dbReference type="GO" id="GO:0005886">
    <property type="term" value="C:plasma membrane"/>
    <property type="evidence" value="ECO:0007669"/>
    <property type="project" value="TreeGrafter"/>
</dbReference>
<proteinExistence type="inferred from homology"/>
<dbReference type="EMBL" id="PYHR01000002">
    <property type="protein sequence ID" value="PWD52519.1"/>
    <property type="molecule type" value="Genomic_DNA"/>
</dbReference>
<dbReference type="Proteomes" id="UP000245166">
    <property type="component" value="Unassembled WGS sequence"/>
</dbReference>
<dbReference type="RefSeq" id="WP_109230905.1">
    <property type="nucleotide sequence ID" value="NZ_PYHR01000002.1"/>
</dbReference>
<dbReference type="AlphaFoldDB" id="A0A2U1ZZW5"/>
<evidence type="ECO:0008006" key="5">
    <source>
        <dbReference type="Google" id="ProtNLM"/>
    </source>
</evidence>
<comment type="caution">
    <text evidence="3">The sequence shown here is derived from an EMBL/GenBank/DDBJ whole genome shotgun (WGS) entry which is preliminary data.</text>
</comment>